<dbReference type="KEGG" id="mtt:Ftrac_3504"/>
<feature type="region of interest" description="Disordered" evidence="1">
    <location>
        <begin position="1"/>
        <end position="23"/>
    </location>
</feature>
<evidence type="ECO:0008006" key="4">
    <source>
        <dbReference type="Google" id="ProtNLM"/>
    </source>
</evidence>
<name>E4TN87_MARTH</name>
<sequence>MNEKRNPKKTGRPRKNESEKLSEGLGFKCTEKEKEKIIKLAKQRSLSEYVRDKALSNRIKIVSKTDEKMLEKFHEIGLKINQIAKILNITKDPNEIKKFKNDLEEMIAELKEIHLAIQRN</sequence>
<dbReference type="HOGENOM" id="CLU_2046901_0_0_10"/>
<evidence type="ECO:0000313" key="3">
    <source>
        <dbReference type="Proteomes" id="UP000008720"/>
    </source>
</evidence>
<organism evidence="2 3">
    <name type="scientific">Marivirga tractuosa (strain ATCC 23168 / DSM 4126 / NBRC 15989 / NCIMB 1408 / VKM B-1430 / H-43)</name>
    <name type="common">Microscilla tractuosa</name>
    <name type="synonym">Flexibacter tractuosus</name>
    <dbReference type="NCBI Taxonomy" id="643867"/>
    <lineage>
        <taxon>Bacteria</taxon>
        <taxon>Pseudomonadati</taxon>
        <taxon>Bacteroidota</taxon>
        <taxon>Cytophagia</taxon>
        <taxon>Cytophagales</taxon>
        <taxon>Marivirgaceae</taxon>
        <taxon>Marivirga</taxon>
    </lineage>
</organism>
<keyword evidence="3" id="KW-1185">Reference proteome</keyword>
<dbReference type="Proteomes" id="UP000008720">
    <property type="component" value="Chromosome"/>
</dbReference>
<dbReference type="InterPro" id="IPR053842">
    <property type="entry name" value="NikA-like"/>
</dbReference>
<protein>
    <recommendedName>
        <fullName evidence="4">Mobilization protein</fullName>
    </recommendedName>
</protein>
<dbReference type="AlphaFoldDB" id="E4TN87"/>
<dbReference type="EMBL" id="CP002349">
    <property type="protein sequence ID" value="ADR23475.1"/>
    <property type="molecule type" value="Genomic_DNA"/>
</dbReference>
<dbReference type="Pfam" id="PF21983">
    <property type="entry name" value="NikA-like"/>
    <property type="match status" value="1"/>
</dbReference>
<evidence type="ECO:0000256" key="1">
    <source>
        <dbReference type="SAM" id="MobiDB-lite"/>
    </source>
</evidence>
<proteinExistence type="predicted"/>
<accession>E4TN87</accession>
<reference evidence="2 3" key="1">
    <citation type="journal article" date="2011" name="Stand. Genomic Sci.">
        <title>Complete genome sequence of Marivirga tractuosa type strain (H-43).</title>
        <authorList>
            <person name="Pagani I."/>
            <person name="Chertkov O."/>
            <person name="Lapidus A."/>
            <person name="Lucas S."/>
            <person name="Del Rio T.G."/>
            <person name="Tice H."/>
            <person name="Copeland A."/>
            <person name="Cheng J.F."/>
            <person name="Nolan M."/>
            <person name="Saunders E."/>
            <person name="Pitluck S."/>
            <person name="Held B."/>
            <person name="Goodwin L."/>
            <person name="Liolios K."/>
            <person name="Ovchinikova G."/>
            <person name="Ivanova N."/>
            <person name="Mavromatis K."/>
            <person name="Pati A."/>
            <person name="Chen A."/>
            <person name="Palaniappan K."/>
            <person name="Land M."/>
            <person name="Hauser L."/>
            <person name="Jeffries C.D."/>
            <person name="Detter J.C."/>
            <person name="Han C."/>
            <person name="Tapia R."/>
            <person name="Ngatchou-Djao O.D."/>
            <person name="Rohde M."/>
            <person name="Goker M."/>
            <person name="Spring S."/>
            <person name="Sikorski J."/>
            <person name="Woyke T."/>
            <person name="Bristow J."/>
            <person name="Eisen J.A."/>
            <person name="Markowitz V."/>
            <person name="Hugenholtz P."/>
            <person name="Klenk H.P."/>
            <person name="Kyrpides N.C."/>
        </authorList>
    </citation>
    <scope>NUCLEOTIDE SEQUENCE [LARGE SCALE GENOMIC DNA]</scope>
    <source>
        <strain evidence="3">ATCC 23168 / DSM 4126 / NBRC 15989 / NCIMB 1408 / VKM B-1430 / H-43</strain>
    </source>
</reference>
<gene>
    <name evidence="2" type="ordered locus">Ftrac_3504</name>
</gene>
<dbReference type="STRING" id="643867.Ftrac_3504"/>
<evidence type="ECO:0000313" key="2">
    <source>
        <dbReference type="EMBL" id="ADR23475.1"/>
    </source>
</evidence>
<feature type="compositionally biased region" description="Basic residues" evidence="1">
    <location>
        <begin position="1"/>
        <end position="13"/>
    </location>
</feature>
<dbReference type="RefSeq" id="WP_013455617.1">
    <property type="nucleotide sequence ID" value="NC_014759.1"/>
</dbReference>